<evidence type="ECO:0000313" key="2">
    <source>
        <dbReference type="EMBL" id="KAG5851748.1"/>
    </source>
</evidence>
<name>A0A9D3MPT5_ANGAN</name>
<sequence length="137" mass="14901">MERTGASGQSTKPTGDNDIIGRSLRCGEEEDEEAEEEDEEEEEEEQVVGSLVAQSDVAPAQPTDGVFQKTSFLPPDRSPPLLSLSLSAPPPLPRLQVGLLPDSAGRCRASLRSRRPRAAELLRHRECRHADCQSIVG</sequence>
<feature type="compositionally biased region" description="Acidic residues" evidence="1">
    <location>
        <begin position="28"/>
        <end position="46"/>
    </location>
</feature>
<feature type="compositionally biased region" description="Polar residues" evidence="1">
    <location>
        <begin position="1"/>
        <end position="14"/>
    </location>
</feature>
<keyword evidence="3" id="KW-1185">Reference proteome</keyword>
<dbReference type="AlphaFoldDB" id="A0A9D3MPT5"/>
<dbReference type="EMBL" id="JAFIRN010000003">
    <property type="protein sequence ID" value="KAG5851748.1"/>
    <property type="molecule type" value="Genomic_DNA"/>
</dbReference>
<evidence type="ECO:0000313" key="3">
    <source>
        <dbReference type="Proteomes" id="UP001044222"/>
    </source>
</evidence>
<proteinExistence type="predicted"/>
<reference evidence="2" key="1">
    <citation type="submission" date="2021-01" db="EMBL/GenBank/DDBJ databases">
        <title>A chromosome-scale assembly of European eel, Anguilla anguilla.</title>
        <authorList>
            <person name="Henkel C."/>
            <person name="Jong-Raadsen S.A."/>
            <person name="Dufour S."/>
            <person name="Weltzien F.-A."/>
            <person name="Palstra A.P."/>
            <person name="Pelster B."/>
            <person name="Spaink H.P."/>
            <person name="Van Den Thillart G.E."/>
            <person name="Jansen H."/>
            <person name="Zahm M."/>
            <person name="Klopp C."/>
            <person name="Cedric C."/>
            <person name="Louis A."/>
            <person name="Berthelot C."/>
            <person name="Parey E."/>
            <person name="Roest Crollius H."/>
            <person name="Montfort J."/>
            <person name="Robinson-Rechavi M."/>
            <person name="Bucao C."/>
            <person name="Bouchez O."/>
            <person name="Gislard M."/>
            <person name="Lluch J."/>
            <person name="Milhes M."/>
            <person name="Lampietro C."/>
            <person name="Lopez Roques C."/>
            <person name="Donnadieu C."/>
            <person name="Braasch I."/>
            <person name="Desvignes T."/>
            <person name="Postlethwait J."/>
            <person name="Bobe J."/>
            <person name="Guiguen Y."/>
            <person name="Dirks R."/>
        </authorList>
    </citation>
    <scope>NUCLEOTIDE SEQUENCE</scope>
    <source>
        <strain evidence="2">Tag_6206</strain>
        <tissue evidence="2">Liver</tissue>
    </source>
</reference>
<comment type="caution">
    <text evidence="2">The sequence shown here is derived from an EMBL/GenBank/DDBJ whole genome shotgun (WGS) entry which is preliminary data.</text>
</comment>
<dbReference type="Proteomes" id="UP001044222">
    <property type="component" value="Unassembled WGS sequence"/>
</dbReference>
<feature type="compositionally biased region" description="Low complexity" evidence="1">
    <location>
        <begin position="73"/>
        <end position="87"/>
    </location>
</feature>
<feature type="region of interest" description="Disordered" evidence="1">
    <location>
        <begin position="1"/>
        <end position="90"/>
    </location>
</feature>
<gene>
    <name evidence="2" type="ORF">ANANG_G00055050</name>
</gene>
<protein>
    <submittedName>
        <fullName evidence="2">Uncharacterized protein</fullName>
    </submittedName>
</protein>
<evidence type="ECO:0000256" key="1">
    <source>
        <dbReference type="SAM" id="MobiDB-lite"/>
    </source>
</evidence>
<accession>A0A9D3MPT5</accession>
<organism evidence="2 3">
    <name type="scientific">Anguilla anguilla</name>
    <name type="common">European freshwater eel</name>
    <name type="synonym">Muraena anguilla</name>
    <dbReference type="NCBI Taxonomy" id="7936"/>
    <lineage>
        <taxon>Eukaryota</taxon>
        <taxon>Metazoa</taxon>
        <taxon>Chordata</taxon>
        <taxon>Craniata</taxon>
        <taxon>Vertebrata</taxon>
        <taxon>Euteleostomi</taxon>
        <taxon>Actinopterygii</taxon>
        <taxon>Neopterygii</taxon>
        <taxon>Teleostei</taxon>
        <taxon>Anguilliformes</taxon>
        <taxon>Anguillidae</taxon>
        <taxon>Anguilla</taxon>
    </lineage>
</organism>